<proteinExistence type="inferred from homology"/>
<dbReference type="GO" id="GO:0003700">
    <property type="term" value="F:DNA-binding transcription factor activity"/>
    <property type="evidence" value="ECO:0007669"/>
    <property type="project" value="InterPro"/>
</dbReference>
<evidence type="ECO:0000256" key="2">
    <source>
        <dbReference type="ARBA" id="ARBA00023015"/>
    </source>
</evidence>
<keyword evidence="3" id="KW-0238">DNA-binding</keyword>
<evidence type="ECO:0000259" key="5">
    <source>
        <dbReference type="PROSITE" id="PS50931"/>
    </source>
</evidence>
<accession>A0A2N3L3K9</accession>
<dbReference type="InterPro" id="IPR036388">
    <property type="entry name" value="WH-like_DNA-bd_sf"/>
</dbReference>
<dbReference type="GO" id="GO:0043565">
    <property type="term" value="F:sequence-specific DNA binding"/>
    <property type="evidence" value="ECO:0007669"/>
    <property type="project" value="TreeGrafter"/>
</dbReference>
<dbReference type="PROSITE" id="PS50931">
    <property type="entry name" value="HTH_LYSR"/>
    <property type="match status" value="1"/>
</dbReference>
<dbReference type="Pfam" id="PF00126">
    <property type="entry name" value="HTH_1"/>
    <property type="match status" value="1"/>
</dbReference>
<dbReference type="EMBL" id="NXGX01000006">
    <property type="protein sequence ID" value="PKR57412.1"/>
    <property type="molecule type" value="Genomic_DNA"/>
</dbReference>
<dbReference type="PANTHER" id="PTHR30537:SF3">
    <property type="entry name" value="TRANSCRIPTIONAL REGULATORY PROTEIN"/>
    <property type="match status" value="1"/>
</dbReference>
<evidence type="ECO:0000256" key="1">
    <source>
        <dbReference type="ARBA" id="ARBA00009437"/>
    </source>
</evidence>
<name>A0A2N3L3K9_9PROT</name>
<dbReference type="PANTHER" id="PTHR30537">
    <property type="entry name" value="HTH-TYPE TRANSCRIPTIONAL REGULATOR"/>
    <property type="match status" value="1"/>
</dbReference>
<dbReference type="PRINTS" id="PR00039">
    <property type="entry name" value="HTHLYSR"/>
</dbReference>
<dbReference type="SUPFAM" id="SSF53850">
    <property type="entry name" value="Periplasmic binding protein-like II"/>
    <property type="match status" value="1"/>
</dbReference>
<keyword evidence="4" id="KW-0804">Transcription</keyword>
<reference evidence="6 7" key="1">
    <citation type="submission" date="2017-09" db="EMBL/GenBank/DDBJ databases">
        <title>Biodiversity and function of Thalassospira species in the particle-attached aromatic-hydrocarbon-degrading consortia from the surface seawater of the China South Sea.</title>
        <authorList>
            <person name="Dong C."/>
            <person name="Lai Q."/>
            <person name="Shao Z."/>
        </authorList>
    </citation>
    <scope>NUCLEOTIDE SEQUENCE [LARGE SCALE GENOMIC DNA]</scope>
    <source>
        <strain evidence="6 7">139Z-12</strain>
    </source>
</reference>
<dbReference type="AlphaFoldDB" id="A0A2N3L3K9"/>
<keyword evidence="2" id="KW-0805">Transcription regulation</keyword>
<dbReference type="GO" id="GO:0006351">
    <property type="term" value="P:DNA-templated transcription"/>
    <property type="evidence" value="ECO:0007669"/>
    <property type="project" value="TreeGrafter"/>
</dbReference>
<organism evidence="6 7">
    <name type="scientific">Thalassospira lohafexi</name>
    <dbReference type="NCBI Taxonomy" id="744227"/>
    <lineage>
        <taxon>Bacteria</taxon>
        <taxon>Pseudomonadati</taxon>
        <taxon>Pseudomonadota</taxon>
        <taxon>Alphaproteobacteria</taxon>
        <taxon>Rhodospirillales</taxon>
        <taxon>Thalassospiraceae</taxon>
        <taxon>Thalassospira</taxon>
    </lineage>
</organism>
<dbReference type="Gene3D" id="3.40.190.290">
    <property type="match status" value="1"/>
</dbReference>
<comment type="caution">
    <text evidence="6">The sequence shown here is derived from an EMBL/GenBank/DDBJ whole genome shotgun (WGS) entry which is preliminary data.</text>
</comment>
<keyword evidence="7" id="KW-1185">Reference proteome</keyword>
<evidence type="ECO:0000256" key="3">
    <source>
        <dbReference type="ARBA" id="ARBA00023125"/>
    </source>
</evidence>
<evidence type="ECO:0000313" key="7">
    <source>
        <dbReference type="Proteomes" id="UP000233332"/>
    </source>
</evidence>
<dbReference type="InterPro" id="IPR036390">
    <property type="entry name" value="WH_DNA-bd_sf"/>
</dbReference>
<dbReference type="RefSeq" id="WP_101303645.1">
    <property type="nucleotide sequence ID" value="NZ_NXGX01000006.1"/>
</dbReference>
<evidence type="ECO:0000313" key="6">
    <source>
        <dbReference type="EMBL" id="PKR57412.1"/>
    </source>
</evidence>
<feature type="domain" description="HTH lysR-type" evidence="5">
    <location>
        <begin position="6"/>
        <end position="63"/>
    </location>
</feature>
<dbReference type="InterPro" id="IPR058163">
    <property type="entry name" value="LysR-type_TF_proteobact-type"/>
</dbReference>
<protein>
    <submittedName>
        <fullName evidence="6">LysR family transcriptional regulator</fullName>
    </submittedName>
</protein>
<dbReference type="Proteomes" id="UP000233332">
    <property type="component" value="Unassembled WGS sequence"/>
</dbReference>
<dbReference type="Pfam" id="PF03466">
    <property type="entry name" value="LysR_substrate"/>
    <property type="match status" value="1"/>
</dbReference>
<sequence>MAMHEPNWDLYRTFLAVLEHGSLSAAARVLGLTQPTVGRHIDELQEQLGIVLFTRSQSGLVPTDTAIGLRPHAEALRSTAKALQRAASAERGAVQGTVRITAAEVVGIEILPPILTGIRNSFPDLEFELVLSNRVENLLRRDADIAVRMVAPNQDSLIAQKTGTVEIGFYATTRYLAQSGWADRHDKIDWSELVKLDLIGFDTKTADIRSIIERNQHLGNVEFDMRVDSNTAQLAMMRAGFGVALCQSHLAARSGDCVRLIPEFSVGLDTWITMHEGLRDTLRCRMVFDALVRGMKSYVRGGLKGLSVPPVGSLGD</sequence>
<gene>
    <name evidence="6" type="ORF">COO92_15810</name>
</gene>
<dbReference type="SUPFAM" id="SSF46785">
    <property type="entry name" value="Winged helix' DNA-binding domain"/>
    <property type="match status" value="1"/>
</dbReference>
<evidence type="ECO:0000256" key="4">
    <source>
        <dbReference type="ARBA" id="ARBA00023163"/>
    </source>
</evidence>
<dbReference type="InterPro" id="IPR005119">
    <property type="entry name" value="LysR_subst-bd"/>
</dbReference>
<comment type="similarity">
    <text evidence="1">Belongs to the LysR transcriptional regulatory family.</text>
</comment>
<dbReference type="InterPro" id="IPR000847">
    <property type="entry name" value="LysR_HTH_N"/>
</dbReference>
<dbReference type="Gene3D" id="1.10.10.10">
    <property type="entry name" value="Winged helix-like DNA-binding domain superfamily/Winged helix DNA-binding domain"/>
    <property type="match status" value="1"/>
</dbReference>